<dbReference type="PANTHER" id="PTHR47219:SF9">
    <property type="entry name" value="GTPASE ACTIVATING PROTEIN AND CENTROSOME-ASSOCIATED, ISOFORM B"/>
    <property type="match status" value="1"/>
</dbReference>
<dbReference type="Gene3D" id="1.20.1270.60">
    <property type="entry name" value="Arfaptin homology (AH) domain/BAR domain"/>
    <property type="match status" value="1"/>
</dbReference>
<dbReference type="Pfam" id="PF00566">
    <property type="entry name" value="RabGAP-TBC"/>
    <property type="match status" value="1"/>
</dbReference>
<dbReference type="GO" id="GO:0031267">
    <property type="term" value="F:small GTPase binding"/>
    <property type="evidence" value="ECO:0007669"/>
    <property type="project" value="TreeGrafter"/>
</dbReference>
<evidence type="ECO:0000313" key="3">
    <source>
        <dbReference type="EMBL" id="CEG43601.1"/>
    </source>
</evidence>
<feature type="region of interest" description="Disordered" evidence="1">
    <location>
        <begin position="404"/>
        <end position="436"/>
    </location>
</feature>
<name>A0A0P1APY6_PLAHL</name>
<feature type="domain" description="Rab-GAP TBC" evidence="2">
    <location>
        <begin position="535"/>
        <end position="819"/>
    </location>
</feature>
<dbReference type="RefSeq" id="XP_024579970.1">
    <property type="nucleotide sequence ID" value="XM_024729610.1"/>
</dbReference>
<reference evidence="4" key="1">
    <citation type="submission" date="2014-09" db="EMBL/GenBank/DDBJ databases">
        <authorList>
            <person name="Sharma Rahul"/>
            <person name="Thines Marco"/>
        </authorList>
    </citation>
    <scope>NUCLEOTIDE SEQUENCE [LARGE SCALE GENOMIC DNA]</scope>
</reference>
<dbReference type="AlphaFoldDB" id="A0A0P1APY6"/>
<proteinExistence type="predicted"/>
<dbReference type="InterPro" id="IPR027267">
    <property type="entry name" value="AH/BAR_dom_sf"/>
</dbReference>
<dbReference type="Gene3D" id="1.10.8.270">
    <property type="entry name" value="putative rabgap domain of human tbc1 domain family member 14 like domains"/>
    <property type="match status" value="1"/>
</dbReference>
<evidence type="ECO:0000313" key="4">
    <source>
        <dbReference type="Proteomes" id="UP000054928"/>
    </source>
</evidence>
<dbReference type="GO" id="GO:0005096">
    <property type="term" value="F:GTPase activator activity"/>
    <property type="evidence" value="ECO:0007669"/>
    <property type="project" value="TreeGrafter"/>
</dbReference>
<dbReference type="SMART" id="SM00164">
    <property type="entry name" value="TBC"/>
    <property type="match status" value="1"/>
</dbReference>
<dbReference type="PROSITE" id="PS50086">
    <property type="entry name" value="TBC_RABGAP"/>
    <property type="match status" value="1"/>
</dbReference>
<feature type="compositionally biased region" description="Polar residues" evidence="1">
    <location>
        <begin position="408"/>
        <end position="436"/>
    </location>
</feature>
<dbReference type="EMBL" id="CCYD01000667">
    <property type="protein sequence ID" value="CEG43601.1"/>
    <property type="molecule type" value="Genomic_DNA"/>
</dbReference>
<evidence type="ECO:0000259" key="2">
    <source>
        <dbReference type="PROSITE" id="PS50086"/>
    </source>
</evidence>
<accession>A0A0P1APY6</accession>
<dbReference type="GeneID" id="36408847"/>
<dbReference type="SUPFAM" id="SSF47923">
    <property type="entry name" value="Ypt/Rab-GAP domain of gyp1p"/>
    <property type="match status" value="2"/>
</dbReference>
<organism evidence="3 4">
    <name type="scientific">Plasmopara halstedii</name>
    <name type="common">Downy mildew of sunflower</name>
    <dbReference type="NCBI Taxonomy" id="4781"/>
    <lineage>
        <taxon>Eukaryota</taxon>
        <taxon>Sar</taxon>
        <taxon>Stramenopiles</taxon>
        <taxon>Oomycota</taxon>
        <taxon>Peronosporomycetes</taxon>
        <taxon>Peronosporales</taxon>
        <taxon>Peronosporaceae</taxon>
        <taxon>Plasmopara</taxon>
    </lineage>
</organism>
<evidence type="ECO:0000256" key="1">
    <source>
        <dbReference type="SAM" id="MobiDB-lite"/>
    </source>
</evidence>
<dbReference type="STRING" id="4781.A0A0P1APY6"/>
<dbReference type="InterPro" id="IPR000195">
    <property type="entry name" value="Rab-GAP-TBC_dom"/>
</dbReference>
<protein>
    <submittedName>
        <fullName evidence="3">Ankyrin repeat-containing protein</fullName>
    </submittedName>
</protein>
<dbReference type="InterPro" id="IPR050302">
    <property type="entry name" value="Rab_GAP_TBC_domain"/>
</dbReference>
<dbReference type="Gene3D" id="1.10.472.80">
    <property type="entry name" value="Ypt/Rab-GAP domain of gyp1p, domain 3"/>
    <property type="match status" value="1"/>
</dbReference>
<dbReference type="SUPFAM" id="SSF103657">
    <property type="entry name" value="BAR/IMD domain-like"/>
    <property type="match status" value="1"/>
</dbReference>
<sequence length="884" mass="99205">MLQGLRRKIGRYAPRGGVKGTLEEENEHRVLEVDATPMEAAVWQFTRLDKALKELESHLIQLLDQIHSACATMAIVAEVFAETCCDGECHGEDYKAATKQIEVQEAERMEQSIRFTVLDPLQARLERHGQLKYQLDAWEKLAAELKAQRAVMLKLHSSGLDDEEKRRQTEFDLHRVAAALEVAESTLLPQLENAIQSSATRANNLFSTTRLQTAIFFRNANQTVLSSLSTLEKEIVAEANPPLKFSTILRNTLPSVSLSTPRFKLSKMSSVASDGWTEVDGSTSSVAHDGVETISGSDEDDENSSLLVTIDDFESGRVAPQVYKREDDTLMMQLRTKNTDTSRFMTLASYPVVARDDCDQDIINEEQLRLLRRSASPSSRTVSLIPCTSRMTVSMLSSIGKTIRGKLSHSSGESKTIRQRSAPNSATSPVSPQSVDNSSLCVDALITISKVPTEWFTIEGCLWDIDARAAKFLGKSLLPADSITANTDDNETLYFECLSYLRVEDLARLSKVNFRLHSHLVDSAPIWKKCIRSGCISPAIRSSLWLSVFYESTPWRSSAIASHYLSADRRRGMYDQLVSKVGMKVVDGLATDESSVHDDDAQLAVWFREIDVDVVRTCHRIYDARKAVTNVSLARSKFDGDSAIQNSVAYILNEMSDAVARTKGGDDCVSPFAAASQTMNRSRSGTISSDLEAKMRRVLRAYVVYNPRVGYCQGMSFLVRLLADVAEDEADIFWLFVGFSEPENDRNLYEPGMAVLQPYLSKFEVLFSTHMPELFRHFQSESVHVATFCTRWFLTYFSSFETLAPAIVTQLLDIFIIDGWRIMFSVSLVILEELQQELLKCDMEGILRILKSPRGHMPEPDYHRQRQLVRHALAYSTSRTINSI</sequence>
<dbReference type="PANTHER" id="PTHR47219">
    <property type="entry name" value="RAB GTPASE-ACTIVATING PROTEIN 1-LIKE"/>
    <property type="match status" value="1"/>
</dbReference>
<keyword evidence="4" id="KW-1185">Reference proteome</keyword>
<dbReference type="OMA" id="KCDMEGI"/>
<dbReference type="OrthoDB" id="294251at2759"/>
<dbReference type="InterPro" id="IPR035969">
    <property type="entry name" value="Rab-GAP_TBC_sf"/>
</dbReference>
<dbReference type="Proteomes" id="UP000054928">
    <property type="component" value="Unassembled WGS sequence"/>
</dbReference>